<gene>
    <name evidence="2" type="ORF">E5676_scaffold37G00080</name>
    <name evidence="1" type="ORF">E6C27_scaffold21G003270</name>
</gene>
<evidence type="ECO:0000313" key="2">
    <source>
        <dbReference type="EMBL" id="TYJ97650.1"/>
    </source>
</evidence>
<accession>A0A5D3BCT4</accession>
<proteinExistence type="predicted"/>
<dbReference type="Proteomes" id="UP000321947">
    <property type="component" value="Unassembled WGS sequence"/>
</dbReference>
<comment type="caution">
    <text evidence="2">The sequence shown here is derived from an EMBL/GenBank/DDBJ whole genome shotgun (WGS) entry which is preliminary data.</text>
</comment>
<dbReference type="EMBL" id="SSTE01000903">
    <property type="protein sequence ID" value="KAA0066278.1"/>
    <property type="molecule type" value="Genomic_DNA"/>
</dbReference>
<evidence type="ECO:0000313" key="3">
    <source>
        <dbReference type="Proteomes" id="UP000321393"/>
    </source>
</evidence>
<organism evidence="2 4">
    <name type="scientific">Cucumis melo var. makuwa</name>
    <name type="common">Oriental melon</name>
    <dbReference type="NCBI Taxonomy" id="1194695"/>
    <lineage>
        <taxon>Eukaryota</taxon>
        <taxon>Viridiplantae</taxon>
        <taxon>Streptophyta</taxon>
        <taxon>Embryophyta</taxon>
        <taxon>Tracheophyta</taxon>
        <taxon>Spermatophyta</taxon>
        <taxon>Magnoliopsida</taxon>
        <taxon>eudicotyledons</taxon>
        <taxon>Gunneridae</taxon>
        <taxon>Pentapetalae</taxon>
        <taxon>rosids</taxon>
        <taxon>fabids</taxon>
        <taxon>Cucurbitales</taxon>
        <taxon>Cucurbitaceae</taxon>
        <taxon>Benincaseae</taxon>
        <taxon>Cucumis</taxon>
    </lineage>
</organism>
<name>A0A5D3BCT4_CUCMM</name>
<evidence type="ECO:0000313" key="4">
    <source>
        <dbReference type="Proteomes" id="UP000321947"/>
    </source>
</evidence>
<sequence>MLTRDLSSTFVQKRSKNKNKVGSHLEVVSTMIVDVTARVAMVEMERNLLMKAVKERIMKLLP</sequence>
<reference evidence="3 4" key="1">
    <citation type="submission" date="2019-08" db="EMBL/GenBank/DDBJ databases">
        <title>Draft genome sequences of two oriental melons (Cucumis melo L. var makuwa).</title>
        <authorList>
            <person name="Kwon S.-Y."/>
        </authorList>
    </citation>
    <scope>NUCLEOTIDE SEQUENCE [LARGE SCALE GENOMIC DNA]</scope>
    <source>
        <strain evidence="4">cv. Chang Bougi</strain>
        <strain evidence="3">cv. SW 3</strain>
        <tissue evidence="2">Leaf</tissue>
    </source>
</reference>
<dbReference type="AlphaFoldDB" id="A0A5D3BCT4"/>
<dbReference type="Proteomes" id="UP000321393">
    <property type="component" value="Unassembled WGS sequence"/>
</dbReference>
<protein>
    <submittedName>
        <fullName evidence="2">Retrotransposon gag protein</fullName>
    </submittedName>
</protein>
<evidence type="ECO:0000313" key="1">
    <source>
        <dbReference type="EMBL" id="KAA0066278.1"/>
    </source>
</evidence>
<dbReference type="EMBL" id="SSTD01018651">
    <property type="protein sequence ID" value="TYJ97650.1"/>
    <property type="molecule type" value="Genomic_DNA"/>
</dbReference>